<name>A0AAV2AU45_9ARAC</name>
<gene>
    <name evidence="1" type="ORF">LARSCL_LOCUS14186</name>
</gene>
<reference evidence="1 2" key="1">
    <citation type="submission" date="2024-04" db="EMBL/GenBank/DDBJ databases">
        <authorList>
            <person name="Rising A."/>
            <person name="Reimegard J."/>
            <person name="Sonavane S."/>
            <person name="Akerstrom W."/>
            <person name="Nylinder S."/>
            <person name="Hedman E."/>
            <person name="Kallberg Y."/>
        </authorList>
    </citation>
    <scope>NUCLEOTIDE SEQUENCE [LARGE SCALE GENOMIC DNA]</scope>
</reference>
<dbReference type="Proteomes" id="UP001497382">
    <property type="component" value="Unassembled WGS sequence"/>
</dbReference>
<keyword evidence="2" id="KW-1185">Reference proteome</keyword>
<organism evidence="1 2">
    <name type="scientific">Larinioides sclopetarius</name>
    <dbReference type="NCBI Taxonomy" id="280406"/>
    <lineage>
        <taxon>Eukaryota</taxon>
        <taxon>Metazoa</taxon>
        <taxon>Ecdysozoa</taxon>
        <taxon>Arthropoda</taxon>
        <taxon>Chelicerata</taxon>
        <taxon>Arachnida</taxon>
        <taxon>Araneae</taxon>
        <taxon>Araneomorphae</taxon>
        <taxon>Entelegynae</taxon>
        <taxon>Araneoidea</taxon>
        <taxon>Araneidae</taxon>
        <taxon>Larinioides</taxon>
    </lineage>
</organism>
<sequence length="148" mass="17669">MGKEFKLNDVLRAEFVNESSTYQSYFKYSARKGSREATEYFVQKLTNEEHNSALYRALYYSLERTTIKYFLPGGYGQLRSDVFCYLLSLMTHKQQLRLLEQHPSRCLMPFLEWPCQDLFLDIAGLIWNFLPESEYDNMIEIDERYILP</sequence>
<evidence type="ECO:0000313" key="2">
    <source>
        <dbReference type="Proteomes" id="UP001497382"/>
    </source>
</evidence>
<dbReference type="EMBL" id="CAXIEN010000201">
    <property type="protein sequence ID" value="CAL1286323.1"/>
    <property type="molecule type" value="Genomic_DNA"/>
</dbReference>
<accession>A0AAV2AU45</accession>
<proteinExistence type="predicted"/>
<comment type="caution">
    <text evidence="1">The sequence shown here is derived from an EMBL/GenBank/DDBJ whole genome shotgun (WGS) entry which is preliminary data.</text>
</comment>
<evidence type="ECO:0000313" key="1">
    <source>
        <dbReference type="EMBL" id="CAL1286323.1"/>
    </source>
</evidence>
<dbReference type="AlphaFoldDB" id="A0AAV2AU45"/>
<protein>
    <submittedName>
        <fullName evidence="1">Uncharacterized protein</fullName>
    </submittedName>
</protein>